<feature type="compositionally biased region" description="Basic residues" evidence="2">
    <location>
        <begin position="18"/>
        <end position="35"/>
    </location>
</feature>
<feature type="region of interest" description="Disordered" evidence="2">
    <location>
        <begin position="470"/>
        <end position="504"/>
    </location>
</feature>
<reference evidence="3" key="2">
    <citation type="submission" date="2024-08" db="UniProtKB">
        <authorList>
            <consortium name="EnsemblMetazoa"/>
        </authorList>
    </citation>
    <scope>IDENTIFICATION</scope>
</reference>
<keyword evidence="1" id="KW-0175">Coiled coil</keyword>
<feature type="coiled-coil region" evidence="1">
    <location>
        <begin position="762"/>
        <end position="789"/>
    </location>
</feature>
<feature type="compositionally biased region" description="Polar residues" evidence="2">
    <location>
        <begin position="254"/>
        <end position="264"/>
    </location>
</feature>
<feature type="region of interest" description="Disordered" evidence="2">
    <location>
        <begin position="254"/>
        <end position="284"/>
    </location>
</feature>
<feature type="compositionally biased region" description="Low complexity" evidence="2">
    <location>
        <begin position="486"/>
        <end position="499"/>
    </location>
</feature>
<evidence type="ECO:0000313" key="4">
    <source>
        <dbReference type="Proteomes" id="UP000019118"/>
    </source>
</evidence>
<organism evidence="3 4">
    <name type="scientific">Dendroctonus ponderosae</name>
    <name type="common">Mountain pine beetle</name>
    <dbReference type="NCBI Taxonomy" id="77166"/>
    <lineage>
        <taxon>Eukaryota</taxon>
        <taxon>Metazoa</taxon>
        <taxon>Ecdysozoa</taxon>
        <taxon>Arthropoda</taxon>
        <taxon>Hexapoda</taxon>
        <taxon>Insecta</taxon>
        <taxon>Pterygota</taxon>
        <taxon>Neoptera</taxon>
        <taxon>Endopterygota</taxon>
        <taxon>Coleoptera</taxon>
        <taxon>Polyphaga</taxon>
        <taxon>Cucujiformia</taxon>
        <taxon>Curculionidae</taxon>
        <taxon>Scolytinae</taxon>
        <taxon>Dendroctonus</taxon>
    </lineage>
</organism>
<feature type="region of interest" description="Disordered" evidence="2">
    <location>
        <begin position="1"/>
        <end position="168"/>
    </location>
</feature>
<protein>
    <submittedName>
        <fullName evidence="3">Uncharacterized protein</fullName>
    </submittedName>
</protein>
<evidence type="ECO:0000256" key="2">
    <source>
        <dbReference type="SAM" id="MobiDB-lite"/>
    </source>
</evidence>
<proteinExistence type="predicted"/>
<feature type="compositionally biased region" description="Polar residues" evidence="2">
    <location>
        <begin position="644"/>
        <end position="659"/>
    </location>
</feature>
<feature type="region of interest" description="Disordered" evidence="2">
    <location>
        <begin position="625"/>
        <end position="674"/>
    </location>
</feature>
<evidence type="ECO:0000256" key="1">
    <source>
        <dbReference type="SAM" id="Coils"/>
    </source>
</evidence>
<reference evidence="4" key="1">
    <citation type="journal article" date="2013" name="Genome Biol.">
        <title>Draft genome of the mountain pine beetle, Dendroctonus ponderosae Hopkins, a major forest pest.</title>
        <authorList>
            <person name="Keeling C.I."/>
            <person name="Yuen M.M."/>
            <person name="Liao N.Y."/>
            <person name="Docking T.R."/>
            <person name="Chan S.K."/>
            <person name="Taylor G.A."/>
            <person name="Palmquist D.L."/>
            <person name="Jackman S.D."/>
            <person name="Nguyen A."/>
            <person name="Li M."/>
            <person name="Henderson H."/>
            <person name="Janes J.K."/>
            <person name="Zhao Y."/>
            <person name="Pandoh P."/>
            <person name="Moore R."/>
            <person name="Sperling F.A."/>
            <person name="Huber D.P."/>
            <person name="Birol I."/>
            <person name="Jones S.J."/>
            <person name="Bohlmann J."/>
        </authorList>
    </citation>
    <scope>NUCLEOTIDE SEQUENCE</scope>
</reference>
<feature type="compositionally biased region" description="Low complexity" evidence="2">
    <location>
        <begin position="8"/>
        <end position="17"/>
    </location>
</feature>
<evidence type="ECO:0000313" key="3">
    <source>
        <dbReference type="EnsemblMetazoa" id="XP_019757462.1"/>
    </source>
</evidence>
<sequence>MGQCTSNKSKGSLSIKKILSHNKKPKKMDRHKHLKESKNEDYKVYPMDERSETSTLLDSNRQKPQKCTKGVAMSFGFKKRSPPVASNRPVAWEPEITEVSDPNGNRGVPNSAQKPRVATPKPSRSRLSQVRPNRPPDSPFPLHFSHRPSSRRTSPSPDGEVDLNRTFSRNITVVTRTEVAEISEVARRGETSEGAVMRTSGGQRVQPGKFTFQTTRLPQPEPIRVMETKTAKTIANNNTKSARMWRQYEETCSMKSSISSQTQHENARSSFELPPEKPSSGHEYLLPSVNERSLEISDNLSCSEAYTPPPLPELPSVFNIEKQDSTQKENERQDNRQHDGLDLNCAKKFLELSPFLKSSARHLLDRDSPQSSSDQEWINGGEAMADEVSLALSPKRKVEDPKKKPEAETHIVTQTILKPDCSLEMIDSLKDSMHLTLSEEDPKFAAVAISNNAAALLDDEILSPVESLLSSTGSDDLLKKNPEPSPSSSKEVNEKVSLSPPGSPSIATYSLSLSEDKEDFLIDDEIADQPELVFEECRSLDLGNMQQYIPDLVEKGSLSPVGRRRTSYSSDFSPLPVRNRREFLRSANQGSFESLSPCESICSEDLMMDYEASLINDVDNWDRESESFGSLEGTPRSKRKNHEQMFNNKNAFKSSTARPGNSLRRPFGRISSPECGGSPKRGYLNSLGVQSVTYDPACESLTLTRANHSAIQHDIIGLKTMLLTLRRVLSESEVQMPLTSSMENLPMACQNNNYSNEFRLELADLRRQVIFLQGQLDDKEKTVADLQKQIDHLAIGSTLDEPPLSELDNQTTCNAATQTERTRPTSSGIFSLTPSPIDDNNPILRFLVQ</sequence>
<keyword evidence="4" id="KW-1185">Reference proteome</keyword>
<dbReference type="GeneID" id="109535883"/>
<dbReference type="EnsemblMetazoa" id="XM_019901903.1">
    <property type="protein sequence ID" value="XP_019757462.1"/>
    <property type="gene ID" value="LOC109535883"/>
</dbReference>
<feature type="compositionally biased region" description="Polar residues" evidence="2">
    <location>
        <begin position="100"/>
        <end position="113"/>
    </location>
</feature>
<dbReference type="Proteomes" id="UP000019118">
    <property type="component" value="Unassembled WGS sequence"/>
</dbReference>
<feature type="compositionally biased region" description="Basic and acidic residues" evidence="2">
    <location>
        <begin position="36"/>
        <end position="52"/>
    </location>
</feature>
<dbReference type="KEGG" id="dpa:109535883"/>
<accession>A0AAR5P9B3</accession>
<name>A0AAR5P9B3_DENPD</name>
<feature type="region of interest" description="Disordered" evidence="2">
    <location>
        <begin position="186"/>
        <end position="209"/>
    </location>
</feature>
<dbReference type="AlphaFoldDB" id="A0AAR5P9B3"/>